<dbReference type="InterPro" id="IPR009097">
    <property type="entry name" value="Cyclic_Pdiesterase"/>
</dbReference>
<protein>
    <submittedName>
        <fullName evidence="2">2'-5' RNA ligase family protein</fullName>
    </submittedName>
</protein>
<dbReference type="Pfam" id="PF13563">
    <property type="entry name" value="2_5_RNA_ligase2"/>
    <property type="match status" value="1"/>
</dbReference>
<dbReference type="Gene3D" id="3.90.1140.10">
    <property type="entry name" value="Cyclic phosphodiesterase"/>
    <property type="match status" value="1"/>
</dbReference>
<organism evidence="2 3">
    <name type="scientific">Streptomyces monticola</name>
    <dbReference type="NCBI Taxonomy" id="2666263"/>
    <lineage>
        <taxon>Bacteria</taxon>
        <taxon>Bacillati</taxon>
        <taxon>Actinomycetota</taxon>
        <taxon>Actinomycetes</taxon>
        <taxon>Kitasatosporales</taxon>
        <taxon>Streptomycetaceae</taxon>
        <taxon>Streptomyces</taxon>
    </lineage>
</organism>
<reference evidence="3" key="1">
    <citation type="journal article" date="2019" name="Int. J. Syst. Evol. Microbiol.">
        <title>The Global Catalogue of Microorganisms (GCM) 10K type strain sequencing project: providing services to taxonomists for standard genome sequencing and annotation.</title>
        <authorList>
            <consortium name="The Broad Institute Genomics Platform"/>
            <consortium name="The Broad Institute Genome Sequencing Center for Infectious Disease"/>
            <person name="Wu L."/>
            <person name="Ma J."/>
        </authorList>
    </citation>
    <scope>NUCLEOTIDE SEQUENCE [LARGE SCALE GENOMIC DNA]</scope>
    <source>
        <strain evidence="3">SYNS20</strain>
    </source>
</reference>
<keyword evidence="3" id="KW-1185">Reference proteome</keyword>
<evidence type="ECO:0000313" key="3">
    <source>
        <dbReference type="Proteomes" id="UP001596523"/>
    </source>
</evidence>
<proteinExistence type="predicted"/>
<dbReference type="EMBL" id="JBHTCF010000009">
    <property type="protein sequence ID" value="MFC7306839.1"/>
    <property type="molecule type" value="Genomic_DNA"/>
</dbReference>
<keyword evidence="2" id="KW-0436">Ligase</keyword>
<evidence type="ECO:0000313" key="2">
    <source>
        <dbReference type="EMBL" id="MFC7306839.1"/>
    </source>
</evidence>
<dbReference type="SUPFAM" id="SSF55144">
    <property type="entry name" value="LigT-like"/>
    <property type="match status" value="1"/>
</dbReference>
<dbReference type="GO" id="GO:0016874">
    <property type="term" value="F:ligase activity"/>
    <property type="evidence" value="ECO:0007669"/>
    <property type="project" value="UniProtKB-KW"/>
</dbReference>
<comment type="caution">
    <text evidence="2">The sequence shown here is derived from an EMBL/GenBank/DDBJ whole genome shotgun (WGS) entry which is preliminary data.</text>
</comment>
<dbReference type="Proteomes" id="UP001596523">
    <property type="component" value="Unassembled WGS sequence"/>
</dbReference>
<accession>A0ABW2JMJ3</accession>
<feature type="region of interest" description="Disordered" evidence="1">
    <location>
        <begin position="1"/>
        <end position="20"/>
    </location>
</feature>
<name>A0ABW2JMJ3_9ACTN</name>
<dbReference type="RefSeq" id="WP_381832651.1">
    <property type="nucleotide sequence ID" value="NZ_JBHTCF010000009.1"/>
</dbReference>
<evidence type="ECO:0000256" key="1">
    <source>
        <dbReference type="SAM" id="MobiDB-lite"/>
    </source>
</evidence>
<sequence>MRLESDPSAFPSALPPSTTDPKVIAEHDWAAFGELEKMTNHWDRPGWTPSTRAYYWMLTFPDAAALADLAQDCQTKLKHLRFDDIAPEGLHLTLGRIGLVDQIPATHPELLAAAVHDSAPSAFALDAIPLTASRGALRFSVAPWDPVVALHETLSHITAKAGSSLRRPTSALRPHIGISYCNRPIAASTVRESLRPLRSLPSAEVPVEHIRIVELRREDRAYRWRTLHSVRLCP</sequence>
<gene>
    <name evidence="2" type="ORF">ACFQVC_21725</name>
</gene>